<accession>A0A5M3ZE12</accession>
<dbReference type="AlphaFoldDB" id="A0A5M3ZE12"/>
<sequence length="270" mass="31367">MSSQASCNHTEPPSNDHTCPHPYHSGYSPDNLPPLLFQIEPRRSQNLPVIPHLVENGAIVKDTEGVEIRDFSFLPRYITTRPAAWLLEFWMRSDPRLTYRDIKARMVGGRRDKPMENALNMRRERDVRAPLALSCWSTRRTASGRVSRIDVERVEKWTLDQIAYNTTMDIEYRFDVQLARFYPLRLRSKPLTPGVAPRFYPLTYFLDGGRPHQPSRRLQATIQTYHRLESRALNLGLRSWRDLPDQELPASWVTHRNNARAASAVRHGRA</sequence>
<evidence type="ECO:0000313" key="3">
    <source>
        <dbReference type="Proteomes" id="UP000452235"/>
    </source>
</evidence>
<comment type="caution">
    <text evidence="2">The sequence shown here is derived from an EMBL/GenBank/DDBJ whole genome shotgun (WGS) entry which is preliminary data.</text>
</comment>
<dbReference type="OrthoDB" id="5409522at2759"/>
<organism evidence="2 3">
    <name type="scientific">Aspergillus terreus</name>
    <dbReference type="NCBI Taxonomy" id="33178"/>
    <lineage>
        <taxon>Eukaryota</taxon>
        <taxon>Fungi</taxon>
        <taxon>Dikarya</taxon>
        <taxon>Ascomycota</taxon>
        <taxon>Pezizomycotina</taxon>
        <taxon>Eurotiomycetes</taxon>
        <taxon>Eurotiomycetidae</taxon>
        <taxon>Eurotiales</taxon>
        <taxon>Aspergillaceae</taxon>
        <taxon>Aspergillus</taxon>
        <taxon>Aspergillus subgen. Circumdati</taxon>
    </lineage>
</organism>
<proteinExistence type="predicted"/>
<dbReference type="Proteomes" id="UP000452235">
    <property type="component" value="Unassembled WGS sequence"/>
</dbReference>
<evidence type="ECO:0000256" key="1">
    <source>
        <dbReference type="SAM" id="MobiDB-lite"/>
    </source>
</evidence>
<reference evidence="2 3" key="1">
    <citation type="submission" date="2020-01" db="EMBL/GenBank/DDBJ databases">
        <title>Aspergillus terreus IFO 6365 whole genome shotgun sequence.</title>
        <authorList>
            <person name="Kanamasa S."/>
            <person name="Takahashi H."/>
        </authorList>
    </citation>
    <scope>NUCLEOTIDE SEQUENCE [LARGE SCALE GENOMIC DNA]</scope>
    <source>
        <strain evidence="2 3">IFO 6365</strain>
    </source>
</reference>
<feature type="compositionally biased region" description="Polar residues" evidence="1">
    <location>
        <begin position="1"/>
        <end position="17"/>
    </location>
</feature>
<name>A0A5M3ZE12_ASPTE</name>
<gene>
    <name evidence="2" type="ORF">ATEIFO6365_0004012900</name>
</gene>
<dbReference type="EMBL" id="BLJY01000004">
    <property type="protein sequence ID" value="GFF15010.1"/>
    <property type="molecule type" value="Genomic_DNA"/>
</dbReference>
<keyword evidence="3" id="KW-1185">Reference proteome</keyword>
<evidence type="ECO:0000313" key="2">
    <source>
        <dbReference type="EMBL" id="GFF15010.1"/>
    </source>
</evidence>
<feature type="region of interest" description="Disordered" evidence="1">
    <location>
        <begin position="1"/>
        <end position="25"/>
    </location>
</feature>
<protein>
    <submittedName>
        <fullName evidence="2">Uncharacterized protein</fullName>
    </submittedName>
</protein>
<dbReference type="VEuPathDB" id="FungiDB:ATEG_09362"/>